<dbReference type="InterPro" id="IPR013320">
    <property type="entry name" value="ConA-like_dom_sf"/>
</dbReference>
<gene>
    <name evidence="4" type="ORF">DX914_19150</name>
</gene>
<dbReference type="Pfam" id="PF13385">
    <property type="entry name" value="Laminin_G_3"/>
    <property type="match status" value="1"/>
</dbReference>
<comment type="caution">
    <text evidence="4">The sequence shown here is derived from an EMBL/GenBank/DDBJ whole genome shotgun (WGS) entry which is preliminary data.</text>
</comment>
<evidence type="ECO:0000259" key="3">
    <source>
        <dbReference type="SMART" id="SM00210"/>
    </source>
</evidence>
<dbReference type="Gene3D" id="2.60.120.200">
    <property type="match status" value="1"/>
</dbReference>
<keyword evidence="5" id="KW-1185">Reference proteome</keyword>
<keyword evidence="2" id="KW-0732">Signal</keyword>
<feature type="domain" description="Thrombospondin-like N-terminal" evidence="3">
    <location>
        <begin position="40"/>
        <end position="223"/>
    </location>
</feature>
<reference evidence="4 5" key="1">
    <citation type="submission" date="2018-08" db="EMBL/GenBank/DDBJ databases">
        <title>Lysobacter sp. zong2l5, whole genome shotgun sequence.</title>
        <authorList>
            <person name="Zhang X."/>
            <person name="Feng G."/>
            <person name="Zhu H."/>
        </authorList>
    </citation>
    <scope>NUCLEOTIDE SEQUENCE [LARGE SCALE GENOMIC DNA]</scope>
    <source>
        <strain evidence="5">zong2l5</strain>
    </source>
</reference>
<proteinExistence type="predicted"/>
<dbReference type="InterPro" id="IPR048287">
    <property type="entry name" value="TSPN-like_N"/>
</dbReference>
<dbReference type="RefSeq" id="WP_115861839.1">
    <property type="nucleotide sequence ID" value="NZ_QTSU01000005.1"/>
</dbReference>
<dbReference type="SUPFAM" id="SSF49899">
    <property type="entry name" value="Concanavalin A-like lectins/glucanases"/>
    <property type="match status" value="1"/>
</dbReference>
<dbReference type="OrthoDB" id="6015145at2"/>
<feature type="signal peptide" evidence="2">
    <location>
        <begin position="1"/>
        <end position="23"/>
    </location>
</feature>
<accession>A0A371JWF0</accession>
<keyword evidence="1" id="KW-0677">Repeat</keyword>
<sequence>MNPKLVLCAFAIGALLPIAASHSQPTPVVPAWSVAGWDFQNGMTTAADVTNNEHTATAVGSNPLSWGWRNSGVNLTGGKYYTVPYSPALSFASGDFSFAAYVRVGPAIATRTLLDNRGSNGGYLLGISASRRVTLRLTGAPTKVPYSSLAAMPLAVNRWHHIAVSVARSTGTVQFYIDGVEAGTWPLQADIYSNTDAPLLIGHNLDGGGFNERLDEVHLYNRALSLDDLAVVMAPGTPLYEPGLWNGGAAVFSNNCYNYATNKRTNTFAQPGNGAGQGTAGYTCPALIEAAIRDGLEPIADPYEPSHKSTVALVAAPAYGDFHWYRLDRYGGWSHKPGQQPATNLDNSQSTISNPEYADRGIYTDFCGYFRVWSDSQQTAGHEYIQ</sequence>
<evidence type="ECO:0000313" key="4">
    <source>
        <dbReference type="EMBL" id="RDZ25982.1"/>
    </source>
</evidence>
<dbReference type="Proteomes" id="UP000264492">
    <property type="component" value="Unassembled WGS sequence"/>
</dbReference>
<dbReference type="AlphaFoldDB" id="A0A371JWF0"/>
<evidence type="ECO:0000313" key="5">
    <source>
        <dbReference type="Proteomes" id="UP000264492"/>
    </source>
</evidence>
<protein>
    <submittedName>
        <fullName evidence="4">LamG domain-containing protein</fullName>
    </submittedName>
</protein>
<dbReference type="EMBL" id="QTSU01000005">
    <property type="protein sequence ID" value="RDZ25982.1"/>
    <property type="molecule type" value="Genomic_DNA"/>
</dbReference>
<evidence type="ECO:0000256" key="2">
    <source>
        <dbReference type="SAM" id="SignalP"/>
    </source>
</evidence>
<evidence type="ECO:0000256" key="1">
    <source>
        <dbReference type="ARBA" id="ARBA00022737"/>
    </source>
</evidence>
<organism evidence="4 5">
    <name type="scientific">Lysobacter silvisoli</name>
    <dbReference type="NCBI Taxonomy" id="2293254"/>
    <lineage>
        <taxon>Bacteria</taxon>
        <taxon>Pseudomonadati</taxon>
        <taxon>Pseudomonadota</taxon>
        <taxon>Gammaproteobacteria</taxon>
        <taxon>Lysobacterales</taxon>
        <taxon>Lysobacteraceae</taxon>
        <taxon>Lysobacter</taxon>
    </lineage>
</organism>
<name>A0A371JWF0_9GAMM</name>
<feature type="chain" id="PRO_5016953075" evidence="2">
    <location>
        <begin position="24"/>
        <end position="386"/>
    </location>
</feature>
<dbReference type="SMART" id="SM00210">
    <property type="entry name" value="TSPN"/>
    <property type="match status" value="1"/>
</dbReference>